<dbReference type="GO" id="GO:0055085">
    <property type="term" value="P:transmembrane transport"/>
    <property type="evidence" value="ECO:0007669"/>
    <property type="project" value="InterPro"/>
</dbReference>
<organism evidence="10 11">
    <name type="scientific">Nonomuraea montanisoli</name>
    <dbReference type="NCBI Taxonomy" id="2741721"/>
    <lineage>
        <taxon>Bacteria</taxon>
        <taxon>Bacillati</taxon>
        <taxon>Actinomycetota</taxon>
        <taxon>Actinomycetes</taxon>
        <taxon>Streptosporangiales</taxon>
        <taxon>Streptosporangiaceae</taxon>
        <taxon>Nonomuraea</taxon>
    </lineage>
</organism>
<keyword evidence="7 8" id="KW-0472">Membrane</keyword>
<keyword evidence="3 8" id="KW-0813">Transport</keyword>
<keyword evidence="11" id="KW-1185">Reference proteome</keyword>
<dbReference type="Pfam" id="PF00528">
    <property type="entry name" value="BPD_transp_1"/>
    <property type="match status" value="1"/>
</dbReference>
<dbReference type="SUPFAM" id="SSF161098">
    <property type="entry name" value="MetI-like"/>
    <property type="match status" value="1"/>
</dbReference>
<sequence length="298" mass="30754">MEPVAATGFIPRLHPHPGRRTIALWRRRTTGLLLAPGLAVLALVFLYPVAVTLVAAPAGVDDGGLADRLGALAADDHIWRAAARTVRVAALVTGLCLLLGLPVGFLISRGPPRRRAVLLALAVFPLLLSTVVRTYSWLVILGRTGLLSRALTGLGLAERPTQLLYTETAVVVGLTQLFTPLVIITAYGAFAHVHPDLEAAARGLGASAGSAFRRVALPLALPGVLVGATLVFAGAVTAFTTPLLLGGTRTPTLATLLYDYANVTVDWSSAAAVALLMTVIVLAAGALAARAPAKAAPS</sequence>
<evidence type="ECO:0000256" key="8">
    <source>
        <dbReference type="RuleBase" id="RU363032"/>
    </source>
</evidence>
<feature type="transmembrane region" description="Helical" evidence="8">
    <location>
        <begin position="215"/>
        <end position="239"/>
    </location>
</feature>
<dbReference type="InterPro" id="IPR000515">
    <property type="entry name" value="MetI-like"/>
</dbReference>
<evidence type="ECO:0000256" key="7">
    <source>
        <dbReference type="ARBA" id="ARBA00023136"/>
    </source>
</evidence>
<evidence type="ECO:0000313" key="10">
    <source>
        <dbReference type="EMBL" id="NUW35461.1"/>
    </source>
</evidence>
<evidence type="ECO:0000259" key="9">
    <source>
        <dbReference type="PROSITE" id="PS50928"/>
    </source>
</evidence>
<dbReference type="Proteomes" id="UP000586042">
    <property type="component" value="Unassembled WGS sequence"/>
</dbReference>
<comment type="subcellular location">
    <subcellularLocation>
        <location evidence="1 8">Cell membrane</location>
        <topology evidence="1 8">Multi-pass membrane protein</topology>
    </subcellularLocation>
</comment>
<feature type="transmembrane region" description="Helical" evidence="8">
    <location>
        <begin position="169"/>
        <end position="194"/>
    </location>
</feature>
<dbReference type="PROSITE" id="PS50928">
    <property type="entry name" value="ABC_TM1"/>
    <property type="match status" value="1"/>
</dbReference>
<evidence type="ECO:0000313" key="11">
    <source>
        <dbReference type="Proteomes" id="UP000586042"/>
    </source>
</evidence>
<keyword evidence="4" id="KW-1003">Cell membrane</keyword>
<dbReference type="AlphaFoldDB" id="A0A7Y6M6C1"/>
<dbReference type="PANTHER" id="PTHR42929:SF5">
    <property type="entry name" value="ABC TRANSPORTER PERMEASE PROTEIN"/>
    <property type="match status" value="1"/>
</dbReference>
<evidence type="ECO:0000256" key="6">
    <source>
        <dbReference type="ARBA" id="ARBA00022989"/>
    </source>
</evidence>
<keyword evidence="5 8" id="KW-0812">Transmembrane</keyword>
<feature type="transmembrane region" description="Helical" evidence="8">
    <location>
        <begin position="32"/>
        <end position="56"/>
    </location>
</feature>
<feature type="transmembrane region" description="Helical" evidence="8">
    <location>
        <begin position="88"/>
        <end position="107"/>
    </location>
</feature>
<feature type="domain" description="ABC transmembrane type-1" evidence="9">
    <location>
        <begin position="82"/>
        <end position="288"/>
    </location>
</feature>
<dbReference type="CDD" id="cd06261">
    <property type="entry name" value="TM_PBP2"/>
    <property type="match status" value="1"/>
</dbReference>
<name>A0A7Y6M6C1_9ACTN</name>
<reference evidence="10 11" key="1">
    <citation type="submission" date="2020-06" db="EMBL/GenBank/DDBJ databases">
        <title>Nonomuraea sp. SMC257, a novel actinomycete isolated from soil.</title>
        <authorList>
            <person name="Chanama M."/>
        </authorList>
    </citation>
    <scope>NUCLEOTIDE SEQUENCE [LARGE SCALE GENOMIC DNA]</scope>
    <source>
        <strain evidence="10 11">SMC257</strain>
    </source>
</reference>
<feature type="transmembrane region" description="Helical" evidence="8">
    <location>
        <begin position="116"/>
        <end position="138"/>
    </location>
</feature>
<comment type="caution">
    <text evidence="10">The sequence shown here is derived from an EMBL/GenBank/DDBJ whole genome shotgun (WGS) entry which is preliminary data.</text>
</comment>
<evidence type="ECO:0000256" key="1">
    <source>
        <dbReference type="ARBA" id="ARBA00004651"/>
    </source>
</evidence>
<accession>A0A7Y6M6C1</accession>
<comment type="similarity">
    <text evidence="2">Belongs to the binding-protein-dependent transport system permease family. CysTW subfamily.</text>
</comment>
<evidence type="ECO:0000256" key="4">
    <source>
        <dbReference type="ARBA" id="ARBA00022475"/>
    </source>
</evidence>
<dbReference type="GO" id="GO:0005886">
    <property type="term" value="C:plasma membrane"/>
    <property type="evidence" value="ECO:0007669"/>
    <property type="project" value="UniProtKB-SubCell"/>
</dbReference>
<evidence type="ECO:0000256" key="3">
    <source>
        <dbReference type="ARBA" id="ARBA00022448"/>
    </source>
</evidence>
<dbReference type="InterPro" id="IPR035906">
    <property type="entry name" value="MetI-like_sf"/>
</dbReference>
<protein>
    <submittedName>
        <fullName evidence="10">ABC transporter permease</fullName>
    </submittedName>
</protein>
<evidence type="ECO:0000256" key="5">
    <source>
        <dbReference type="ARBA" id="ARBA00022692"/>
    </source>
</evidence>
<keyword evidence="6 8" id="KW-1133">Transmembrane helix</keyword>
<proteinExistence type="inferred from homology"/>
<feature type="transmembrane region" description="Helical" evidence="8">
    <location>
        <begin position="267"/>
        <end position="289"/>
    </location>
</feature>
<dbReference type="EMBL" id="JABWGN010000011">
    <property type="protein sequence ID" value="NUW35461.1"/>
    <property type="molecule type" value="Genomic_DNA"/>
</dbReference>
<evidence type="ECO:0000256" key="2">
    <source>
        <dbReference type="ARBA" id="ARBA00007069"/>
    </source>
</evidence>
<gene>
    <name evidence="10" type="ORF">HTZ77_29115</name>
</gene>
<dbReference type="PANTHER" id="PTHR42929">
    <property type="entry name" value="INNER MEMBRANE ABC TRANSPORTER PERMEASE PROTEIN YDCU-RELATED-RELATED"/>
    <property type="match status" value="1"/>
</dbReference>
<dbReference type="Gene3D" id="1.10.3720.10">
    <property type="entry name" value="MetI-like"/>
    <property type="match status" value="1"/>
</dbReference>